<dbReference type="EMBL" id="CP006939">
    <property type="protein sequence ID" value="AHC15674.1"/>
    <property type="molecule type" value="Genomic_DNA"/>
</dbReference>
<dbReference type="PANTHER" id="PTHR30615">
    <property type="entry name" value="UNCHARACTERIZED PROTEIN YJBQ-RELATED"/>
    <property type="match status" value="1"/>
</dbReference>
<dbReference type="SUPFAM" id="SSF111038">
    <property type="entry name" value="YjbQ-like"/>
    <property type="match status" value="1"/>
</dbReference>
<dbReference type="STRING" id="1307761.L21SP2_2317"/>
<evidence type="ECO:0000256" key="1">
    <source>
        <dbReference type="ARBA" id="ARBA00005534"/>
    </source>
</evidence>
<dbReference type="NCBIfam" id="TIGR00149">
    <property type="entry name" value="TIGR00149_YjbQ"/>
    <property type="match status" value="1"/>
</dbReference>
<dbReference type="AlphaFoldDB" id="V5WJE6"/>
<dbReference type="Proteomes" id="UP000018680">
    <property type="component" value="Chromosome"/>
</dbReference>
<accession>V5WJE6</accession>
<dbReference type="KEGG" id="slr:L21SP2_2317"/>
<dbReference type="Gene3D" id="2.60.120.460">
    <property type="entry name" value="YjbQ-like"/>
    <property type="match status" value="1"/>
</dbReference>
<dbReference type="HOGENOM" id="CLU_096980_0_2_12"/>
<dbReference type="eggNOG" id="COG0432">
    <property type="taxonomic scope" value="Bacteria"/>
</dbReference>
<evidence type="ECO:0008006" key="4">
    <source>
        <dbReference type="Google" id="ProtNLM"/>
    </source>
</evidence>
<dbReference type="PATRIC" id="fig|1307761.3.peg.2309"/>
<dbReference type="PIRSF" id="PIRSF004681">
    <property type="entry name" value="UCP004681"/>
    <property type="match status" value="1"/>
</dbReference>
<dbReference type="InterPro" id="IPR001602">
    <property type="entry name" value="UPF0047_YjbQ-like"/>
</dbReference>
<sequence length="144" mass="16129">MILRQEEIQLAPHPRGCHLVTRDILQRLEWMSEFSQGLLHLHIAHTSASLVINENADPEVRVDLESILNHLVPGDLPFLTHTYEGADDMPAHAKAALLGSSVEIPLNGGRPLLGTWQGIYLCEHRNRGGRRKIIATAWGEPRVR</sequence>
<dbReference type="PANTHER" id="PTHR30615:SF8">
    <property type="entry name" value="UPF0047 PROTEIN C4A8.02C"/>
    <property type="match status" value="1"/>
</dbReference>
<dbReference type="InterPro" id="IPR035917">
    <property type="entry name" value="YjbQ-like_sf"/>
</dbReference>
<organism evidence="2 3">
    <name type="scientific">Salinispira pacifica</name>
    <dbReference type="NCBI Taxonomy" id="1307761"/>
    <lineage>
        <taxon>Bacteria</taxon>
        <taxon>Pseudomonadati</taxon>
        <taxon>Spirochaetota</taxon>
        <taxon>Spirochaetia</taxon>
        <taxon>Spirochaetales</taxon>
        <taxon>Spirochaetaceae</taxon>
        <taxon>Salinispira</taxon>
    </lineage>
</organism>
<reference evidence="2 3" key="1">
    <citation type="journal article" date="2015" name="Stand. Genomic Sci.">
        <title>Complete genome sequence and description of Salinispira pacifica gen. nov., sp. nov., a novel spirochaete isolated form a hypersaline microbial mat.</title>
        <authorList>
            <person name="Ben Hania W."/>
            <person name="Joseph M."/>
            <person name="Schumann P."/>
            <person name="Bunk B."/>
            <person name="Fiebig A."/>
            <person name="Sproer C."/>
            <person name="Klenk H.P."/>
            <person name="Fardeau M.L."/>
            <person name="Spring S."/>
        </authorList>
    </citation>
    <scope>NUCLEOTIDE SEQUENCE [LARGE SCALE GENOMIC DNA]</scope>
    <source>
        <strain evidence="2 3">L21-RPul-D2</strain>
    </source>
</reference>
<proteinExistence type="inferred from homology"/>
<gene>
    <name evidence="2" type="ORF">L21SP2_2317</name>
</gene>
<dbReference type="RefSeq" id="WP_024268578.1">
    <property type="nucleotide sequence ID" value="NC_023035.1"/>
</dbReference>
<keyword evidence="3" id="KW-1185">Reference proteome</keyword>
<evidence type="ECO:0000313" key="3">
    <source>
        <dbReference type="Proteomes" id="UP000018680"/>
    </source>
</evidence>
<dbReference type="Pfam" id="PF01894">
    <property type="entry name" value="YjbQ"/>
    <property type="match status" value="1"/>
</dbReference>
<name>V5WJE6_9SPIO</name>
<protein>
    <recommendedName>
        <fullName evidence="4">YjbQ family protein</fullName>
    </recommendedName>
</protein>
<comment type="similarity">
    <text evidence="1">Belongs to the UPF0047 family.</text>
</comment>
<evidence type="ECO:0000313" key="2">
    <source>
        <dbReference type="EMBL" id="AHC15674.1"/>
    </source>
</evidence>
<dbReference type="PROSITE" id="PS01314">
    <property type="entry name" value="UPF0047"/>
    <property type="match status" value="1"/>
</dbReference>